<proteinExistence type="predicted"/>
<dbReference type="SMART" id="SM00028">
    <property type="entry name" value="TPR"/>
    <property type="match status" value="4"/>
</dbReference>
<dbReference type="InterPro" id="IPR013105">
    <property type="entry name" value="TPR_2"/>
</dbReference>
<dbReference type="Gene3D" id="1.25.40.10">
    <property type="entry name" value="Tetratricopeptide repeat domain"/>
    <property type="match status" value="3"/>
</dbReference>
<dbReference type="STRING" id="1073327.SAMN04488108_0334"/>
<sequence>MLRKISKPTFILLFFWITSCASDLFQAEDLFYQKQYEAAISELNKYLFLHVTDVKALHLRARSYEELGKMDEAIEDYEKILSIDGNYAQAMAGIGKIYFNEKEFEKAELILLRAAKTDPEDYEILFLTGRALLQNQDYKLANNFFERAKEINDDDPEIYFYQGMARAYIGDAYGCAGSFNMYVSKQPDNMVAVYNRGFAYMHLGYLEWALEDFDNVLKKNPTHMEALAKKGICMAKLGDTDGCNYIQRAANMGSDYAQSNLDICS</sequence>
<dbReference type="EMBL" id="FRXN01000001">
    <property type="protein sequence ID" value="SHO59741.1"/>
    <property type="molecule type" value="Genomic_DNA"/>
</dbReference>
<dbReference type="Pfam" id="PF07719">
    <property type="entry name" value="TPR_2"/>
    <property type="match status" value="1"/>
</dbReference>
<dbReference type="Pfam" id="PF14559">
    <property type="entry name" value="TPR_19"/>
    <property type="match status" value="1"/>
</dbReference>
<evidence type="ECO:0000313" key="5">
    <source>
        <dbReference type="EMBL" id="SHO59741.1"/>
    </source>
</evidence>
<evidence type="ECO:0000313" key="6">
    <source>
        <dbReference type="Proteomes" id="UP000184609"/>
    </source>
</evidence>
<dbReference type="InterPro" id="IPR051685">
    <property type="entry name" value="Ycf3/AcsC/BcsC/TPR_MFPF"/>
</dbReference>
<feature type="signal peptide" evidence="4">
    <location>
        <begin position="1"/>
        <end position="21"/>
    </location>
</feature>
<dbReference type="PANTHER" id="PTHR44943">
    <property type="entry name" value="CELLULOSE SYNTHASE OPERON PROTEIN C"/>
    <property type="match status" value="1"/>
</dbReference>
<accession>A0A1M7Z4E2</accession>
<dbReference type="PROSITE" id="PS50005">
    <property type="entry name" value="TPR"/>
    <property type="match status" value="4"/>
</dbReference>
<keyword evidence="1" id="KW-0677">Repeat</keyword>
<dbReference type="PROSITE" id="PS51257">
    <property type="entry name" value="PROKAR_LIPOPROTEIN"/>
    <property type="match status" value="1"/>
</dbReference>
<name>A0A1M7Z4E2_9BACT</name>
<dbReference type="InterPro" id="IPR019734">
    <property type="entry name" value="TPR_rpt"/>
</dbReference>
<dbReference type="AlphaFoldDB" id="A0A1M7Z4E2"/>
<keyword evidence="4" id="KW-0732">Signal</keyword>
<feature type="repeat" description="TPR" evidence="3">
    <location>
        <begin position="88"/>
        <end position="121"/>
    </location>
</feature>
<feature type="repeat" description="TPR" evidence="3">
    <location>
        <begin position="54"/>
        <end position="87"/>
    </location>
</feature>
<feature type="chain" id="PRO_5012410209" evidence="4">
    <location>
        <begin position="22"/>
        <end position="265"/>
    </location>
</feature>
<keyword evidence="6" id="KW-1185">Reference proteome</keyword>
<feature type="repeat" description="TPR" evidence="3">
    <location>
        <begin position="190"/>
        <end position="223"/>
    </location>
</feature>
<dbReference type="RefSeq" id="WP_073570009.1">
    <property type="nucleotide sequence ID" value="NZ_FRXN01000001.1"/>
</dbReference>
<evidence type="ECO:0000256" key="1">
    <source>
        <dbReference type="ARBA" id="ARBA00022737"/>
    </source>
</evidence>
<protein>
    <submittedName>
        <fullName evidence="5">Flp pilus assembly protein TadD, contains TPR repeats</fullName>
    </submittedName>
</protein>
<keyword evidence="2 3" id="KW-0802">TPR repeat</keyword>
<evidence type="ECO:0000256" key="4">
    <source>
        <dbReference type="SAM" id="SignalP"/>
    </source>
</evidence>
<dbReference type="PANTHER" id="PTHR44943:SF8">
    <property type="entry name" value="TPR REPEAT-CONTAINING PROTEIN MJ0263"/>
    <property type="match status" value="1"/>
</dbReference>
<organism evidence="5 6">
    <name type="scientific">Algoriphagus zhangzhouensis</name>
    <dbReference type="NCBI Taxonomy" id="1073327"/>
    <lineage>
        <taxon>Bacteria</taxon>
        <taxon>Pseudomonadati</taxon>
        <taxon>Bacteroidota</taxon>
        <taxon>Cytophagia</taxon>
        <taxon>Cytophagales</taxon>
        <taxon>Cyclobacteriaceae</taxon>
        <taxon>Algoriphagus</taxon>
    </lineage>
</organism>
<evidence type="ECO:0000256" key="2">
    <source>
        <dbReference type="ARBA" id="ARBA00022803"/>
    </source>
</evidence>
<dbReference type="SUPFAM" id="SSF48452">
    <property type="entry name" value="TPR-like"/>
    <property type="match status" value="2"/>
</dbReference>
<dbReference type="OrthoDB" id="1253698at2"/>
<dbReference type="Proteomes" id="UP000184609">
    <property type="component" value="Unassembled WGS sequence"/>
</dbReference>
<dbReference type="Pfam" id="PF13181">
    <property type="entry name" value="TPR_8"/>
    <property type="match status" value="1"/>
</dbReference>
<dbReference type="InterPro" id="IPR011990">
    <property type="entry name" value="TPR-like_helical_dom_sf"/>
</dbReference>
<evidence type="ECO:0000256" key="3">
    <source>
        <dbReference type="PROSITE-ProRule" id="PRU00339"/>
    </source>
</evidence>
<reference evidence="6" key="1">
    <citation type="submission" date="2016-12" db="EMBL/GenBank/DDBJ databases">
        <authorList>
            <person name="Varghese N."/>
            <person name="Submissions S."/>
        </authorList>
    </citation>
    <scope>NUCLEOTIDE SEQUENCE [LARGE SCALE GENOMIC DNA]</scope>
    <source>
        <strain evidence="6">DSM 25035</strain>
    </source>
</reference>
<gene>
    <name evidence="5" type="ORF">SAMN04488108_0334</name>
</gene>
<feature type="repeat" description="TPR" evidence="3">
    <location>
        <begin position="122"/>
        <end position="155"/>
    </location>
</feature>